<feature type="domain" description="Signal transduction histidine kinase subgroup 3 dimerisation and phosphoacceptor" evidence="9">
    <location>
        <begin position="10"/>
        <end position="73"/>
    </location>
</feature>
<keyword evidence="8" id="KW-0902">Two-component regulatory system</keyword>
<keyword evidence="11" id="KW-1185">Reference proteome</keyword>
<dbReference type="Gene3D" id="3.30.565.10">
    <property type="entry name" value="Histidine kinase-like ATPase, C-terminal domain"/>
    <property type="match status" value="1"/>
</dbReference>
<evidence type="ECO:0000256" key="3">
    <source>
        <dbReference type="ARBA" id="ARBA00022553"/>
    </source>
</evidence>
<dbReference type="InterPro" id="IPR036890">
    <property type="entry name" value="HATPase_C_sf"/>
</dbReference>
<evidence type="ECO:0000256" key="7">
    <source>
        <dbReference type="ARBA" id="ARBA00022840"/>
    </source>
</evidence>
<keyword evidence="5" id="KW-0547">Nucleotide-binding</keyword>
<evidence type="ECO:0000313" key="11">
    <source>
        <dbReference type="Proteomes" id="UP000824496"/>
    </source>
</evidence>
<dbReference type="InterPro" id="IPR011712">
    <property type="entry name" value="Sig_transdc_His_kin_sub3_dim/P"/>
</dbReference>
<keyword evidence="6" id="KW-0418">Kinase</keyword>
<name>A0ABN6K485_9ACTO</name>
<sequence>MATEQLAAIRTEVAREMHDLVAYSMSQTALRAQRAASDPSYPPAVRQEFAAIDATASDALHELRLILRVLRTEKAGEEEAVASSGEQFGGLGTVVLDLNSVVRALADDLATAGYTVSYQAVGDTDCGRLQATALSRVAREMSSNIVRHGDPGKPVTITLVRDVRQVRLVMTNGIRNPDSQDLPSSGQGVLGMRERLEVVGGSLSTLEDDGVWMVTASVPLRSSATSIATEEPS</sequence>
<dbReference type="Gene3D" id="1.20.5.1930">
    <property type="match status" value="1"/>
</dbReference>
<dbReference type="InterPro" id="IPR050482">
    <property type="entry name" value="Sensor_HK_TwoCompSys"/>
</dbReference>
<keyword evidence="3" id="KW-0597">Phosphoprotein</keyword>
<dbReference type="Proteomes" id="UP000824496">
    <property type="component" value="Chromosome"/>
</dbReference>
<evidence type="ECO:0000256" key="2">
    <source>
        <dbReference type="ARBA" id="ARBA00012438"/>
    </source>
</evidence>
<evidence type="ECO:0000256" key="6">
    <source>
        <dbReference type="ARBA" id="ARBA00022777"/>
    </source>
</evidence>
<accession>A0ABN6K485</accession>
<keyword evidence="4" id="KW-0808">Transferase</keyword>
<gene>
    <name evidence="10" type="ORF">MANAM107_11890</name>
</gene>
<dbReference type="Pfam" id="PF07730">
    <property type="entry name" value="HisKA_3"/>
    <property type="match status" value="1"/>
</dbReference>
<evidence type="ECO:0000259" key="9">
    <source>
        <dbReference type="Pfam" id="PF07730"/>
    </source>
</evidence>
<evidence type="ECO:0000256" key="5">
    <source>
        <dbReference type="ARBA" id="ARBA00022741"/>
    </source>
</evidence>
<evidence type="ECO:0000313" key="10">
    <source>
        <dbReference type="EMBL" id="BDA64355.1"/>
    </source>
</evidence>
<dbReference type="EC" id="2.7.13.3" evidence="2"/>
<proteinExistence type="predicted"/>
<evidence type="ECO:0000256" key="4">
    <source>
        <dbReference type="ARBA" id="ARBA00022679"/>
    </source>
</evidence>
<protein>
    <recommendedName>
        <fullName evidence="2">histidine kinase</fullName>
        <ecNumber evidence="2">2.7.13.3</ecNumber>
    </recommendedName>
</protein>
<reference evidence="10 11" key="1">
    <citation type="submission" date="2021-08" db="EMBL/GenBank/DDBJ databases">
        <title>Whole genome sequence of novel Actinomyces species strain MAS-1.</title>
        <authorList>
            <person name="Saito M."/>
            <person name="Kuwahara N."/>
            <person name="Takizawa T."/>
            <person name="Gotouda H."/>
            <person name="Ochiai T."/>
        </authorList>
    </citation>
    <scope>NUCLEOTIDE SEQUENCE [LARGE SCALE GENOMIC DNA]</scope>
    <source>
        <strain evidence="10 11">MAS-1</strain>
    </source>
</reference>
<comment type="catalytic activity">
    <reaction evidence="1">
        <text>ATP + protein L-histidine = ADP + protein N-phospho-L-histidine.</text>
        <dbReference type="EC" id="2.7.13.3"/>
    </reaction>
</comment>
<dbReference type="PANTHER" id="PTHR24421:SF10">
    <property type="entry name" value="NITRATE_NITRITE SENSOR PROTEIN NARQ"/>
    <property type="match status" value="1"/>
</dbReference>
<evidence type="ECO:0000256" key="1">
    <source>
        <dbReference type="ARBA" id="ARBA00000085"/>
    </source>
</evidence>
<dbReference type="CDD" id="cd16917">
    <property type="entry name" value="HATPase_UhpB-NarQ-NarX-like"/>
    <property type="match status" value="1"/>
</dbReference>
<dbReference type="SUPFAM" id="SSF55874">
    <property type="entry name" value="ATPase domain of HSP90 chaperone/DNA topoisomerase II/histidine kinase"/>
    <property type="match status" value="1"/>
</dbReference>
<organism evidence="10 11">
    <name type="scientific">Actinomyces capricornis</name>
    <dbReference type="NCBI Taxonomy" id="2755559"/>
    <lineage>
        <taxon>Bacteria</taxon>
        <taxon>Bacillati</taxon>
        <taxon>Actinomycetota</taxon>
        <taxon>Actinomycetes</taxon>
        <taxon>Actinomycetales</taxon>
        <taxon>Actinomycetaceae</taxon>
        <taxon>Actinomyces</taxon>
    </lineage>
</organism>
<dbReference type="PANTHER" id="PTHR24421">
    <property type="entry name" value="NITRATE/NITRITE SENSOR PROTEIN NARX-RELATED"/>
    <property type="match status" value="1"/>
</dbReference>
<keyword evidence="7" id="KW-0067">ATP-binding</keyword>
<dbReference type="EMBL" id="AP025017">
    <property type="protein sequence ID" value="BDA64355.1"/>
    <property type="molecule type" value="Genomic_DNA"/>
</dbReference>
<evidence type="ECO:0000256" key="8">
    <source>
        <dbReference type="ARBA" id="ARBA00023012"/>
    </source>
</evidence>